<dbReference type="AlphaFoldDB" id="A0A7I8I909"/>
<dbReference type="SUPFAM" id="SSF55729">
    <property type="entry name" value="Acyl-CoA N-acyltransferases (Nat)"/>
    <property type="match status" value="1"/>
</dbReference>
<dbReference type="PROSITE" id="PS50172">
    <property type="entry name" value="BRCT"/>
    <property type="match status" value="1"/>
</dbReference>
<dbReference type="GO" id="GO:0006974">
    <property type="term" value="P:DNA damage response"/>
    <property type="evidence" value="ECO:0007669"/>
    <property type="project" value="UniProtKB-KW"/>
</dbReference>
<reference evidence="6 7" key="1">
    <citation type="submission" date="2019-12" db="EMBL/GenBank/DDBJ databases">
        <authorList>
            <person name="Scholz U."/>
            <person name="Mascher M."/>
            <person name="Fiebig A."/>
        </authorList>
    </citation>
    <scope>NUCLEOTIDE SEQUENCE</scope>
</reference>
<dbReference type="InterPro" id="IPR051579">
    <property type="entry name" value="DDR_Transcriptional_Reg"/>
</dbReference>
<accession>A0A7I8I909</accession>
<keyword evidence="2" id="KW-0227">DNA damage</keyword>
<evidence type="ECO:0000256" key="4">
    <source>
        <dbReference type="SAM" id="Phobius"/>
    </source>
</evidence>
<feature type="domain" description="BRCT" evidence="5">
    <location>
        <begin position="335"/>
        <end position="399"/>
    </location>
</feature>
<keyword evidence="4" id="KW-0812">Transmembrane</keyword>
<keyword evidence="4" id="KW-1133">Transmembrane helix</keyword>
<dbReference type="Gene3D" id="3.40.630.30">
    <property type="match status" value="1"/>
</dbReference>
<dbReference type="InterPro" id="IPR036420">
    <property type="entry name" value="BRCT_dom_sf"/>
</dbReference>
<gene>
    <name evidence="6" type="ORF">SI7747_01000608</name>
</gene>
<name>A0A7I8I909_SPIIN</name>
<evidence type="ECO:0000313" key="7">
    <source>
        <dbReference type="Proteomes" id="UP001189122"/>
    </source>
</evidence>
<proteinExistence type="predicted"/>
<keyword evidence="3" id="KW-0539">Nucleus</keyword>
<sequence>MTAYLFQPWAPQTSGSPQAFSNPFSFVLFCFVDSTRNLTTHESCIKHLYGLKSSCRGIFLVKDCSFQMLNPKDIDSRSRTLVQEVLNIYMKELPSMNYAANTGKRSTFLEKCVSGGKYKTMVLRTDSTKENGEVIAAISFQIIASDALYSEIPLAAVCSEHQRKLCGWVWLFKAEFSKIMLQLNHDLVKTFNHKGIGQLLYSELRKRLQSVGILTIFCWADKESKGFWAKQGFTSIGDVDGKGRVRRLPVRASVRKALCFPGDSTLMVSQLKKDVVQPGLTPCATKLLGHTNMVPDIVPYLLIGVLLVSMMLEMLSLWIHHMMHLNMLFTLISHSIVEELGGSVTSDGWFCTHVITGRHAGLATSALHCAPGQAWVVSSSWLKESYREKRFVGESGFILEDEHYMSKYKSTLRDAVIKARENPRSLLKGYSVIRGVLNTLEPSKTIFIACEEDMEDALLAAKKGIWTFSSDWFMSCIMRQELDFDSPQFSESL</sequence>
<feature type="transmembrane region" description="Helical" evidence="4">
    <location>
        <begin position="297"/>
        <end position="319"/>
    </location>
</feature>
<dbReference type="SUPFAM" id="SSF52113">
    <property type="entry name" value="BRCT domain"/>
    <property type="match status" value="1"/>
</dbReference>
<evidence type="ECO:0000256" key="3">
    <source>
        <dbReference type="ARBA" id="ARBA00023242"/>
    </source>
</evidence>
<dbReference type="InterPro" id="IPR016181">
    <property type="entry name" value="Acyl_CoA_acyltransferase"/>
</dbReference>
<evidence type="ECO:0000259" key="5">
    <source>
        <dbReference type="PROSITE" id="PS50172"/>
    </source>
</evidence>
<dbReference type="InterPro" id="IPR001357">
    <property type="entry name" value="BRCT_dom"/>
</dbReference>
<comment type="subcellular location">
    <subcellularLocation>
        <location evidence="1">Nucleus</location>
    </subcellularLocation>
</comment>
<dbReference type="PANTHER" id="PTHR23196:SF8">
    <property type="entry name" value="N-ACETYLTRANSFERASE"/>
    <property type="match status" value="1"/>
</dbReference>
<dbReference type="Proteomes" id="UP001189122">
    <property type="component" value="Unassembled WGS sequence"/>
</dbReference>
<organism evidence="6">
    <name type="scientific">Spirodela intermedia</name>
    <name type="common">Intermediate duckweed</name>
    <dbReference type="NCBI Taxonomy" id="51605"/>
    <lineage>
        <taxon>Eukaryota</taxon>
        <taxon>Viridiplantae</taxon>
        <taxon>Streptophyta</taxon>
        <taxon>Embryophyta</taxon>
        <taxon>Tracheophyta</taxon>
        <taxon>Spermatophyta</taxon>
        <taxon>Magnoliopsida</taxon>
        <taxon>Liliopsida</taxon>
        <taxon>Araceae</taxon>
        <taxon>Lemnoideae</taxon>
        <taxon>Spirodela</taxon>
    </lineage>
</organism>
<evidence type="ECO:0000256" key="1">
    <source>
        <dbReference type="ARBA" id="ARBA00004123"/>
    </source>
</evidence>
<evidence type="ECO:0000313" key="6">
    <source>
        <dbReference type="EMBL" id="CAA2614214.1"/>
    </source>
</evidence>
<keyword evidence="7" id="KW-1185">Reference proteome</keyword>
<dbReference type="Gene3D" id="3.40.50.10190">
    <property type="entry name" value="BRCT domain"/>
    <property type="match status" value="2"/>
</dbReference>
<dbReference type="CDD" id="cd17744">
    <property type="entry name" value="BRCT_MDC1_rpt1"/>
    <property type="match status" value="1"/>
</dbReference>
<protein>
    <recommendedName>
        <fullName evidence="5">BRCT domain-containing protein</fullName>
    </recommendedName>
</protein>
<dbReference type="GO" id="GO:0005634">
    <property type="term" value="C:nucleus"/>
    <property type="evidence" value="ECO:0007669"/>
    <property type="project" value="UniProtKB-SubCell"/>
</dbReference>
<dbReference type="PANTHER" id="PTHR23196">
    <property type="entry name" value="PAX TRANSCRIPTION ACTIVATION DOMAIN INTERACTING PROTEIN"/>
    <property type="match status" value="1"/>
</dbReference>
<dbReference type="EMBL" id="LR743588">
    <property type="protein sequence ID" value="CAA2614214.1"/>
    <property type="molecule type" value="Genomic_DNA"/>
</dbReference>
<keyword evidence="4" id="KW-0472">Membrane</keyword>
<dbReference type="EMBL" id="CACRZD030000001">
    <property type="protein sequence ID" value="CAA6654018.1"/>
    <property type="molecule type" value="Genomic_DNA"/>
</dbReference>
<evidence type="ECO:0000256" key="2">
    <source>
        <dbReference type="ARBA" id="ARBA00022763"/>
    </source>
</evidence>